<feature type="coiled-coil region" evidence="1">
    <location>
        <begin position="316"/>
        <end position="390"/>
    </location>
</feature>
<keyword evidence="1" id="KW-0175">Coiled coil</keyword>
<dbReference type="SUPFAM" id="SSF52540">
    <property type="entry name" value="P-loop containing nucleoside triphosphate hydrolases"/>
    <property type="match status" value="1"/>
</dbReference>
<reference evidence="2 3" key="1">
    <citation type="submission" date="2018-12" db="EMBL/GenBank/DDBJ databases">
        <title>YIM 101343 draft genome.</title>
        <authorList>
            <person name="Chen X."/>
        </authorList>
    </citation>
    <scope>NUCLEOTIDE SEQUENCE [LARGE SCALE GENOMIC DNA]</scope>
    <source>
        <strain evidence="2 3">YIM 101343</strain>
    </source>
</reference>
<protein>
    <submittedName>
        <fullName evidence="2">ATP-binding protein</fullName>
    </submittedName>
</protein>
<evidence type="ECO:0000313" key="2">
    <source>
        <dbReference type="EMBL" id="RSZ66199.1"/>
    </source>
</evidence>
<dbReference type="RefSeq" id="WP_126119489.1">
    <property type="nucleotide sequence ID" value="NZ_RXHJ01000001.1"/>
</dbReference>
<comment type="caution">
    <text evidence="2">The sequence shown here is derived from an EMBL/GenBank/DDBJ whole genome shotgun (WGS) entry which is preliminary data.</text>
</comment>
<evidence type="ECO:0000256" key="1">
    <source>
        <dbReference type="SAM" id="Coils"/>
    </source>
</evidence>
<dbReference type="InterPro" id="IPR027417">
    <property type="entry name" value="P-loop_NTPase"/>
</dbReference>
<dbReference type="GO" id="GO:0005524">
    <property type="term" value="F:ATP binding"/>
    <property type="evidence" value="ECO:0007669"/>
    <property type="project" value="UniProtKB-KW"/>
</dbReference>
<feature type="coiled-coil region" evidence="1">
    <location>
        <begin position="557"/>
        <end position="624"/>
    </location>
</feature>
<accession>A0A3S0BII3</accession>
<sequence length="886" mass="96227">MRIHSLSIRNVRGIEQLELSGLPETGVIVIHGDNEQGKSTTVEALRTVLLEKHGTTRKEVKALQPVGRDESPTVTLHATIGPHTFTITKNWLRRAKSELNISTPQRENHTGREADERLEEIIREHLDENLLQALFMSQEDLGETISAVGIPSLTKALDGYGGDGGDGGQADAGTEDTALLAAVEKEYTRYWSAKRGDAANDLKNARQACEDTRTEHTAAQAEHRELQGFVDRHDRIVERRDRDAAALPEAQAEEVALAQKSEVARQAHEKATHLRRELQLAAEAHQRAGEAVAQRGRLRLAVTEAGEELELRSRGLAEAQQAAAEENTQLQQLGEQLAAAKLDLEETAGQLREARRHQRLVTAAARRAELSAQLSQVSELNDRVRALREQTAGRQITDADVASVEEATTEVTLQRRLREQTAAKLELNAPVGTQITVDGESRTFDSAPLHVELAQGTELTLGEITARYMPGRDETSGTDPVAAAEARLADLLADLELPDLPTVRAAREQARTAAEELAQLLRERTDLLGGADEETLVAELARLDQELAEVELPEINAAAAARAVEDAEQAEEEARKLIDVLGADLAPWQERKAQTELTTLRVRIEAAEAKLAAAQQSLAEAVDAAADEVLEAALLECGKAREEAEARSRDAEAEVAAVDPELAAGLHLGAKERVESLGVSISEAELTLRELQGRIEQATGAAERLDKAAAALAAAQHQFDSVSRRAEAVRLLRETLHRHRDAARARYARPFAEQLTSLARTVFGPQVEFSLSEDLEVTQRSIGADTVPVDGLSAGAKEQLAILTRFAIAGLTSRESADGTVPVPVIIDDALGSTDQGRLGLMATLFSQMGRTSQVIVLTCEPQRYNRVVGRTEYAIEDLKSSGMLL</sequence>
<dbReference type="OrthoDB" id="3177877at2"/>
<dbReference type="PANTHER" id="PTHR41259:SF1">
    <property type="entry name" value="DOUBLE-STRAND BREAK REPAIR RAD50 ATPASE, PUTATIVE-RELATED"/>
    <property type="match status" value="1"/>
</dbReference>
<feature type="coiled-coil region" evidence="1">
    <location>
        <begin position="681"/>
        <end position="708"/>
    </location>
</feature>
<name>A0A3S0BII3_9CORY</name>
<dbReference type="PANTHER" id="PTHR41259">
    <property type="entry name" value="DOUBLE-STRAND BREAK REPAIR RAD50 ATPASE, PUTATIVE-RELATED"/>
    <property type="match status" value="1"/>
</dbReference>
<keyword evidence="2" id="KW-0547">Nucleotide-binding</keyword>
<keyword evidence="2" id="KW-0067">ATP-binding</keyword>
<dbReference type="AlphaFoldDB" id="A0A3S0BII3"/>
<dbReference type="EMBL" id="RXHJ01000001">
    <property type="protein sequence ID" value="RSZ66199.1"/>
    <property type="molecule type" value="Genomic_DNA"/>
</dbReference>
<dbReference type="Proteomes" id="UP000274907">
    <property type="component" value="Unassembled WGS sequence"/>
</dbReference>
<evidence type="ECO:0000313" key="3">
    <source>
        <dbReference type="Proteomes" id="UP000274907"/>
    </source>
</evidence>
<dbReference type="Gene3D" id="3.40.50.300">
    <property type="entry name" value="P-loop containing nucleotide triphosphate hydrolases"/>
    <property type="match status" value="2"/>
</dbReference>
<organism evidence="2 3">
    <name type="scientific">Corynebacterium hylobatis</name>
    <dbReference type="NCBI Taxonomy" id="1859290"/>
    <lineage>
        <taxon>Bacteria</taxon>
        <taxon>Bacillati</taxon>
        <taxon>Actinomycetota</taxon>
        <taxon>Actinomycetes</taxon>
        <taxon>Mycobacteriales</taxon>
        <taxon>Corynebacteriaceae</taxon>
        <taxon>Corynebacterium</taxon>
    </lineage>
</organism>
<proteinExistence type="predicted"/>
<gene>
    <name evidence="2" type="ORF">EAH68_01230</name>
</gene>
<keyword evidence="3" id="KW-1185">Reference proteome</keyword>